<accession>A0A7K1FQ15</accession>
<feature type="compositionally biased region" description="Pro residues" evidence="1">
    <location>
        <begin position="71"/>
        <end position="80"/>
    </location>
</feature>
<evidence type="ECO:0000313" key="3">
    <source>
        <dbReference type="Proteomes" id="UP000460221"/>
    </source>
</evidence>
<organism evidence="2 3">
    <name type="scientific">Nakamurella alba</name>
    <dbReference type="NCBI Taxonomy" id="2665158"/>
    <lineage>
        <taxon>Bacteria</taxon>
        <taxon>Bacillati</taxon>
        <taxon>Actinomycetota</taxon>
        <taxon>Actinomycetes</taxon>
        <taxon>Nakamurellales</taxon>
        <taxon>Nakamurellaceae</taxon>
        <taxon>Nakamurella</taxon>
    </lineage>
</organism>
<comment type="caution">
    <text evidence="2">The sequence shown here is derived from an EMBL/GenBank/DDBJ whole genome shotgun (WGS) entry which is preliminary data.</text>
</comment>
<keyword evidence="3" id="KW-1185">Reference proteome</keyword>
<feature type="region of interest" description="Disordered" evidence="1">
    <location>
        <begin position="60"/>
        <end position="80"/>
    </location>
</feature>
<name>A0A7K1FQ15_9ACTN</name>
<dbReference type="Pfam" id="PF14013">
    <property type="entry name" value="MT0933_antitox"/>
    <property type="match status" value="1"/>
</dbReference>
<dbReference type="Proteomes" id="UP000460221">
    <property type="component" value="Unassembled WGS sequence"/>
</dbReference>
<protein>
    <submittedName>
        <fullName evidence="2">Antitoxin</fullName>
    </submittedName>
</protein>
<gene>
    <name evidence="2" type="ORF">GIS00_16055</name>
</gene>
<dbReference type="EMBL" id="WLYK01000006">
    <property type="protein sequence ID" value="MTD15449.1"/>
    <property type="molecule type" value="Genomic_DNA"/>
</dbReference>
<proteinExistence type="predicted"/>
<dbReference type="InterPro" id="IPR028037">
    <property type="entry name" value="Antitoxin_Rv0909/MT0933"/>
</dbReference>
<dbReference type="RefSeq" id="WP_154769453.1">
    <property type="nucleotide sequence ID" value="NZ_WLYK01000006.1"/>
</dbReference>
<dbReference type="AlphaFoldDB" id="A0A7K1FQ15"/>
<evidence type="ECO:0000256" key="1">
    <source>
        <dbReference type="SAM" id="MobiDB-lite"/>
    </source>
</evidence>
<evidence type="ECO:0000313" key="2">
    <source>
        <dbReference type="EMBL" id="MTD15449.1"/>
    </source>
</evidence>
<reference evidence="2 3" key="1">
    <citation type="submission" date="2019-11" db="EMBL/GenBank/DDBJ databases">
        <authorList>
            <person name="Jiang L.-Q."/>
        </authorList>
    </citation>
    <scope>NUCLEOTIDE SEQUENCE [LARGE SCALE GENOMIC DNA]</scope>
    <source>
        <strain evidence="2 3">YIM 132087</strain>
    </source>
</reference>
<sequence>MVDFGELARKAEGLVAEHSEKIKDGVEKVGEFVGNKIGHDKVDPIEDKVDGFVDGIAAKHKPDVAGDASPATPPQETPPA</sequence>